<dbReference type="PANTHER" id="PTHR43108:SF8">
    <property type="entry name" value="SD21168P"/>
    <property type="match status" value="1"/>
</dbReference>
<evidence type="ECO:0000256" key="11">
    <source>
        <dbReference type="ARBA" id="ARBA00033442"/>
    </source>
</evidence>
<dbReference type="EMBL" id="KV878597">
    <property type="protein sequence ID" value="OJJ53312.1"/>
    <property type="molecule type" value="Genomic_DNA"/>
</dbReference>
<proteinExistence type="inferred from homology"/>
<protein>
    <recommendedName>
        <fullName evidence="4">glucan 1,4-alpha-glucosidase</fullName>
        <ecNumber evidence="4">3.2.1.3</ecNumber>
    </recommendedName>
    <alternativeName>
        <fullName evidence="12">1,4-alpha-D-glucan glucohydrolase</fullName>
    </alternativeName>
    <alternativeName>
        <fullName evidence="11">Glucan 1,4-alpha-glucosidase</fullName>
    </alternativeName>
</protein>
<keyword evidence="10" id="KW-0624">Polysaccharide degradation</keyword>
<evidence type="ECO:0000256" key="8">
    <source>
        <dbReference type="ARBA" id="ARBA00023277"/>
    </source>
</evidence>
<dbReference type="SMART" id="SM01065">
    <property type="entry name" value="CBM_2"/>
    <property type="match status" value="1"/>
</dbReference>
<keyword evidence="16" id="KW-1185">Reference proteome</keyword>
<evidence type="ECO:0000256" key="1">
    <source>
        <dbReference type="ARBA" id="ARBA00001863"/>
    </source>
</evidence>
<keyword evidence="8" id="KW-0119">Carbohydrate metabolism</keyword>
<evidence type="ECO:0000313" key="15">
    <source>
        <dbReference type="EMBL" id="OJJ53312.1"/>
    </source>
</evidence>
<dbReference type="InterPro" id="IPR024607">
    <property type="entry name" value="Sulfatase_CS"/>
</dbReference>
<accession>A0A1L9T1I4</accession>
<evidence type="ECO:0000259" key="14">
    <source>
        <dbReference type="PROSITE" id="PS51166"/>
    </source>
</evidence>
<feature type="domain" description="CBM20" evidence="14">
    <location>
        <begin position="508"/>
        <end position="618"/>
    </location>
</feature>
<dbReference type="SUPFAM" id="SSF53649">
    <property type="entry name" value="Alkaline phosphatase-like"/>
    <property type="match status" value="1"/>
</dbReference>
<dbReference type="InterPro" id="IPR011613">
    <property type="entry name" value="GH15-like"/>
</dbReference>
<dbReference type="GeneID" id="63759168"/>
<feature type="chain" id="PRO_5012047152" description="glucan 1,4-alpha-glucosidase" evidence="13">
    <location>
        <begin position="23"/>
        <end position="1244"/>
    </location>
</feature>
<dbReference type="CDD" id="cd16147">
    <property type="entry name" value="G6S"/>
    <property type="match status" value="1"/>
</dbReference>
<dbReference type="Pfam" id="PF00884">
    <property type="entry name" value="Sulfatase"/>
    <property type="match status" value="1"/>
</dbReference>
<dbReference type="SUPFAM" id="SSF49452">
    <property type="entry name" value="Starch-binding domain-like"/>
    <property type="match status" value="1"/>
</dbReference>
<keyword evidence="7" id="KW-0325">Glycoprotein</keyword>
<evidence type="ECO:0000256" key="12">
    <source>
        <dbReference type="ARBA" id="ARBA00033473"/>
    </source>
</evidence>
<dbReference type="PRINTS" id="PR00736">
    <property type="entry name" value="GLHYDRLASE15"/>
</dbReference>
<keyword evidence="6" id="KW-0378">Hydrolase</keyword>
<dbReference type="InterPro" id="IPR034836">
    <property type="entry name" value="CBM20_glucoamylase"/>
</dbReference>
<dbReference type="InterPro" id="IPR002044">
    <property type="entry name" value="CBM20"/>
</dbReference>
<dbReference type="InterPro" id="IPR013783">
    <property type="entry name" value="Ig-like_fold"/>
</dbReference>
<gene>
    <name evidence="15" type="ORF">ASPSYDRAFT_162635</name>
</gene>
<dbReference type="InterPro" id="IPR017850">
    <property type="entry name" value="Alkaline_phosphatase_core_sf"/>
</dbReference>
<dbReference type="InterPro" id="IPR013784">
    <property type="entry name" value="Carb-bd-like_fold"/>
</dbReference>
<keyword evidence="5 13" id="KW-0732">Signal</keyword>
<organism evidence="15 16">
    <name type="scientific">Aspergillus sydowii CBS 593.65</name>
    <dbReference type="NCBI Taxonomy" id="1036612"/>
    <lineage>
        <taxon>Eukaryota</taxon>
        <taxon>Fungi</taxon>
        <taxon>Dikarya</taxon>
        <taxon>Ascomycota</taxon>
        <taxon>Pezizomycotina</taxon>
        <taxon>Eurotiomycetes</taxon>
        <taxon>Eurotiomycetidae</taxon>
        <taxon>Eurotiales</taxon>
        <taxon>Aspergillaceae</taxon>
        <taxon>Aspergillus</taxon>
        <taxon>Aspergillus subgen. Nidulantes</taxon>
    </lineage>
</organism>
<dbReference type="GO" id="GO:0005539">
    <property type="term" value="F:glycosaminoglycan binding"/>
    <property type="evidence" value="ECO:0007669"/>
    <property type="project" value="TreeGrafter"/>
</dbReference>
<dbReference type="InterPro" id="IPR012341">
    <property type="entry name" value="6hp_glycosidase-like_sf"/>
</dbReference>
<evidence type="ECO:0000256" key="7">
    <source>
        <dbReference type="ARBA" id="ARBA00023180"/>
    </source>
</evidence>
<evidence type="ECO:0000256" key="2">
    <source>
        <dbReference type="ARBA" id="ARBA00006188"/>
    </source>
</evidence>
<dbReference type="GO" id="GO:0000272">
    <property type="term" value="P:polysaccharide catabolic process"/>
    <property type="evidence" value="ECO:0007669"/>
    <property type="project" value="UniProtKB-KW"/>
</dbReference>
<dbReference type="EC" id="3.2.1.3" evidence="4"/>
<evidence type="ECO:0000256" key="4">
    <source>
        <dbReference type="ARBA" id="ARBA00012593"/>
    </source>
</evidence>
<evidence type="ECO:0000256" key="5">
    <source>
        <dbReference type="ARBA" id="ARBA00022729"/>
    </source>
</evidence>
<evidence type="ECO:0000256" key="13">
    <source>
        <dbReference type="SAM" id="SignalP"/>
    </source>
</evidence>
<evidence type="ECO:0000256" key="10">
    <source>
        <dbReference type="ARBA" id="ARBA00023326"/>
    </source>
</evidence>
<dbReference type="Gene3D" id="1.50.10.10">
    <property type="match status" value="1"/>
</dbReference>
<evidence type="ECO:0000256" key="3">
    <source>
        <dbReference type="ARBA" id="ARBA00008779"/>
    </source>
</evidence>
<name>A0A1L9T1I4_9EURO</name>
<dbReference type="Pfam" id="PF00686">
    <property type="entry name" value="CBM_20"/>
    <property type="match status" value="1"/>
</dbReference>
<reference evidence="16" key="1">
    <citation type="journal article" date="2017" name="Genome Biol.">
        <title>Comparative genomics reveals high biological diversity and specific adaptations in the industrially and medically important fungal genus Aspergillus.</title>
        <authorList>
            <person name="de Vries R.P."/>
            <person name="Riley R."/>
            <person name="Wiebenga A."/>
            <person name="Aguilar-Osorio G."/>
            <person name="Amillis S."/>
            <person name="Uchima C.A."/>
            <person name="Anderluh G."/>
            <person name="Asadollahi M."/>
            <person name="Askin M."/>
            <person name="Barry K."/>
            <person name="Battaglia E."/>
            <person name="Bayram O."/>
            <person name="Benocci T."/>
            <person name="Braus-Stromeyer S.A."/>
            <person name="Caldana C."/>
            <person name="Canovas D."/>
            <person name="Cerqueira G.C."/>
            <person name="Chen F."/>
            <person name="Chen W."/>
            <person name="Choi C."/>
            <person name="Clum A."/>
            <person name="Dos Santos R.A."/>
            <person name="Damasio A.R."/>
            <person name="Diallinas G."/>
            <person name="Emri T."/>
            <person name="Fekete E."/>
            <person name="Flipphi M."/>
            <person name="Freyberg S."/>
            <person name="Gallo A."/>
            <person name="Gournas C."/>
            <person name="Habgood R."/>
            <person name="Hainaut M."/>
            <person name="Harispe M.L."/>
            <person name="Henrissat B."/>
            <person name="Hilden K.S."/>
            <person name="Hope R."/>
            <person name="Hossain A."/>
            <person name="Karabika E."/>
            <person name="Karaffa L."/>
            <person name="Karanyi Z."/>
            <person name="Krasevec N."/>
            <person name="Kuo A."/>
            <person name="Kusch H."/>
            <person name="LaButti K."/>
            <person name="Lagendijk E.L."/>
            <person name="Lapidus A."/>
            <person name="Levasseur A."/>
            <person name="Lindquist E."/>
            <person name="Lipzen A."/>
            <person name="Logrieco A.F."/>
            <person name="MacCabe A."/>
            <person name="Maekelae M.R."/>
            <person name="Malavazi I."/>
            <person name="Melin P."/>
            <person name="Meyer V."/>
            <person name="Mielnichuk N."/>
            <person name="Miskei M."/>
            <person name="Molnar A.P."/>
            <person name="Mule G."/>
            <person name="Ngan C.Y."/>
            <person name="Orejas M."/>
            <person name="Orosz E."/>
            <person name="Ouedraogo J.P."/>
            <person name="Overkamp K.M."/>
            <person name="Park H.-S."/>
            <person name="Perrone G."/>
            <person name="Piumi F."/>
            <person name="Punt P.J."/>
            <person name="Ram A.F."/>
            <person name="Ramon A."/>
            <person name="Rauscher S."/>
            <person name="Record E."/>
            <person name="Riano-Pachon D.M."/>
            <person name="Robert V."/>
            <person name="Roehrig J."/>
            <person name="Ruller R."/>
            <person name="Salamov A."/>
            <person name="Salih N.S."/>
            <person name="Samson R.A."/>
            <person name="Sandor E."/>
            <person name="Sanguinetti M."/>
            <person name="Schuetze T."/>
            <person name="Sepcic K."/>
            <person name="Shelest E."/>
            <person name="Sherlock G."/>
            <person name="Sophianopoulou V."/>
            <person name="Squina F.M."/>
            <person name="Sun H."/>
            <person name="Susca A."/>
            <person name="Todd R.B."/>
            <person name="Tsang A."/>
            <person name="Unkles S.E."/>
            <person name="van de Wiele N."/>
            <person name="van Rossen-Uffink D."/>
            <person name="Oliveira J.V."/>
            <person name="Vesth T.C."/>
            <person name="Visser J."/>
            <person name="Yu J.-H."/>
            <person name="Zhou M."/>
            <person name="Andersen M.R."/>
            <person name="Archer D.B."/>
            <person name="Baker S.E."/>
            <person name="Benoit I."/>
            <person name="Brakhage A.A."/>
            <person name="Braus G.H."/>
            <person name="Fischer R."/>
            <person name="Frisvad J.C."/>
            <person name="Goldman G.H."/>
            <person name="Houbraken J."/>
            <person name="Oakley B."/>
            <person name="Pocsi I."/>
            <person name="Scazzocchio C."/>
            <person name="Seiboth B."/>
            <person name="vanKuyk P.A."/>
            <person name="Wortman J."/>
            <person name="Dyer P.S."/>
            <person name="Grigoriev I.V."/>
        </authorList>
    </citation>
    <scope>NUCLEOTIDE SEQUENCE [LARGE SCALE GENOMIC DNA]</scope>
    <source>
        <strain evidence="16">CBS 593.65</strain>
    </source>
</reference>
<evidence type="ECO:0000256" key="6">
    <source>
        <dbReference type="ARBA" id="ARBA00022801"/>
    </source>
</evidence>
<dbReference type="AlphaFoldDB" id="A0A1L9T1I4"/>
<dbReference type="OrthoDB" id="96314at2759"/>
<dbReference type="STRING" id="1036612.A0A1L9T1I4"/>
<dbReference type="GO" id="GO:2001070">
    <property type="term" value="F:starch binding"/>
    <property type="evidence" value="ECO:0007669"/>
    <property type="project" value="InterPro"/>
</dbReference>
<dbReference type="SUPFAM" id="SSF48208">
    <property type="entry name" value="Six-hairpin glycosidases"/>
    <property type="match status" value="1"/>
</dbReference>
<dbReference type="CDD" id="cd05811">
    <property type="entry name" value="CBM20_glucoamylase"/>
    <property type="match status" value="1"/>
</dbReference>
<feature type="signal peptide" evidence="13">
    <location>
        <begin position="1"/>
        <end position="22"/>
    </location>
</feature>
<dbReference type="Gene3D" id="2.60.40.10">
    <property type="entry name" value="Immunoglobulins"/>
    <property type="match status" value="1"/>
</dbReference>
<dbReference type="GO" id="GO:0004339">
    <property type="term" value="F:glucan 1,4-alpha-glucosidase activity"/>
    <property type="evidence" value="ECO:0007669"/>
    <property type="project" value="UniProtKB-EC"/>
</dbReference>
<dbReference type="FunFam" id="3.40.720.10:FF:000051">
    <property type="entry name" value="Arylsulfatase"/>
    <property type="match status" value="1"/>
</dbReference>
<sequence length="1244" mass="138616">MITFSIVSQFFILGMLTFWVTHEPRTKHSELDSWLSSEANISRAAILNLIGDDGKWAEGATAGVLIASPSRSNPDYFFTWTRDSSLVVRTLVEMFREGDSDLLPIIQAWISSQARVQIVENPSGGLDDGQGLGKAKFAVDETPFSGSWGRPQRDGPALRATTMIELGWWLLSQGYHQVATGLVWPVIRNDLSYVAQYWNQPGFDLWEELYGRSFFTLSVSYRALVEGSVFSRSIGFSCPECVSQAPQILCLLQSFWTGRFIRSNLDGGRSGKDSSTLLGVNYAFNPRAGCDDATFQPCSARALASHHKLMDTFRDLYDINADRSQDQAVAIGRYPEDQYYGGNPWFLCTLAAAEQLYSAIYQWNRLGSITITQVSLPFFQNLHPSAAPGTYSSSTEIYYQLVDAVRTYADGFMRIVKTYASHNGSLSEQFSRRDGSHMSAYDLAWSYSSLITANRRRNAISPSPWGEPGTPSVPPTCSATSVQGTYSAATISAWPPMNGFPIATPMPCEIPPLISVTFEVTASTVWGEGIRAVGSILDLGSWDPAKGVVFHADRYTSSQPIWYATVRLPAGQSFVYKYIRTRGGEVVWEEGLNRQLDTPAVSPTWRDEGKAVSSVLGPLPVLTDNSCLKTPSRIPNAAAQVSNNTMFQTQEYESRTHLADRAIGPNELRTADHQAPVKDSDVLRVCLVALAGLSALSEASPKSRPNFLFVFTDDQDLTMNSVEYMPHVSNRIRDQGIDFTNHFVTTALCCPSRVSLWTGRQAHNTNVTDVSPPYGSAFQDPKLTVAGGYPKFISQGFNEDWFPVWLQNAGYNTYYVGKLFNAHSVQTYNNPFVKGFNGSDFLLDPFTYSYWKSSYQRNHDPPKSYAGRYTTDVTEEKALGFLDDALEDEKRPWFLTVAPIAPHFEQDPNRTAGTPPQAPIPAPRHAHLFADTRVPRTPSFNPLNQTGPSWIKDLEHQNQSVVDYEDFFYRQRLRALQGVDEMVDNLLNRLERSGQLNNTYVIYSSDNGFHIGQHRLPPGKSTSYEEDIRVPFLVRGPGIKPGQTDSQVTTHIDFAPTIFELLGLPLRNDFDGTPMRIAKDSAAVAHEHVTVEYWGAAVLEGQYANLSPEGTYRMPNNTYKSVRIVGEKYNLFYAVWCTGDHELYDLNADPHQIHNVYRTTPQAFKNRLDALLLVLKSCAGSTCIKPWAELHPDGSVQSLVGALDPQYDEFYAGLPRVAYSVCEDGYLIAAEGPQWSGVRLEEKL</sequence>
<comment type="catalytic activity">
    <reaction evidence="1">
        <text>Hydrolysis of terminal (1-&gt;4)-linked alpha-D-glucose residues successively from non-reducing ends of the chains with release of beta-D-glucose.</text>
        <dbReference type="EC" id="3.2.1.3"/>
    </reaction>
</comment>
<dbReference type="InterPro" id="IPR000917">
    <property type="entry name" value="Sulfatase_N"/>
</dbReference>
<comment type="similarity">
    <text evidence="3">Belongs to the sulfatase family.</text>
</comment>
<dbReference type="FunFam" id="1.50.10.10:FF:000018">
    <property type="entry name" value="Glucoamylase"/>
    <property type="match status" value="1"/>
</dbReference>
<comment type="similarity">
    <text evidence="2">Belongs to the glycosyl hydrolase 15 family.</text>
</comment>
<evidence type="ECO:0000256" key="9">
    <source>
        <dbReference type="ARBA" id="ARBA00023295"/>
    </source>
</evidence>
<dbReference type="PROSITE" id="PS51166">
    <property type="entry name" value="CBM20"/>
    <property type="match status" value="1"/>
</dbReference>
<dbReference type="PANTHER" id="PTHR43108">
    <property type="entry name" value="N-ACETYLGLUCOSAMINE-6-SULFATASE FAMILY MEMBER"/>
    <property type="match status" value="1"/>
</dbReference>
<dbReference type="RefSeq" id="XP_040697118.1">
    <property type="nucleotide sequence ID" value="XM_040843095.1"/>
</dbReference>
<evidence type="ECO:0000313" key="16">
    <source>
        <dbReference type="Proteomes" id="UP000184356"/>
    </source>
</evidence>
<dbReference type="PROSITE" id="PS00523">
    <property type="entry name" value="SULFATASE_1"/>
    <property type="match status" value="1"/>
</dbReference>
<dbReference type="SMR" id="A0A1L9T1I4"/>
<dbReference type="VEuPathDB" id="FungiDB:ASPSYDRAFT_162635"/>
<dbReference type="Gene3D" id="3.40.720.10">
    <property type="entry name" value="Alkaline Phosphatase, subunit A"/>
    <property type="match status" value="1"/>
</dbReference>
<dbReference type="InterPro" id="IPR000165">
    <property type="entry name" value="Glucoamylase"/>
</dbReference>
<keyword evidence="9" id="KW-0326">Glycosidase</keyword>
<dbReference type="Proteomes" id="UP000184356">
    <property type="component" value="Unassembled WGS sequence"/>
</dbReference>
<dbReference type="GO" id="GO:0008449">
    <property type="term" value="F:N-acetylglucosamine-6-sulfatase activity"/>
    <property type="evidence" value="ECO:0007669"/>
    <property type="project" value="TreeGrafter"/>
</dbReference>
<dbReference type="Pfam" id="PF00723">
    <property type="entry name" value="Glyco_hydro_15"/>
    <property type="match status" value="1"/>
</dbReference>
<dbReference type="InterPro" id="IPR008928">
    <property type="entry name" value="6-hairpin_glycosidase_sf"/>
</dbReference>